<dbReference type="EnsemblPlants" id="ONIVA11G00260.7">
    <property type="protein sequence ID" value="ONIVA11G00260.7"/>
    <property type="gene ID" value="ONIVA11G00260"/>
</dbReference>
<reference evidence="3" key="1">
    <citation type="submission" date="2015-04" db="UniProtKB">
        <authorList>
            <consortium name="EnsemblPlants"/>
        </authorList>
    </citation>
    <scope>IDENTIFICATION</scope>
    <source>
        <strain evidence="3">SL10</strain>
    </source>
</reference>
<dbReference type="HOGENOM" id="CLU_046484_1_0_1"/>
<feature type="domain" description="TNase-like" evidence="2">
    <location>
        <begin position="177"/>
        <end position="328"/>
    </location>
</feature>
<protein>
    <recommendedName>
        <fullName evidence="2">TNase-like domain-containing protein</fullName>
    </recommendedName>
</protein>
<dbReference type="OMA" id="HEMKADA"/>
<organism evidence="3">
    <name type="scientific">Oryza nivara</name>
    <name type="common">Indian wild rice</name>
    <name type="synonym">Oryza sativa f. spontanea</name>
    <dbReference type="NCBI Taxonomy" id="4536"/>
    <lineage>
        <taxon>Eukaryota</taxon>
        <taxon>Viridiplantae</taxon>
        <taxon>Streptophyta</taxon>
        <taxon>Embryophyta</taxon>
        <taxon>Tracheophyta</taxon>
        <taxon>Spermatophyta</taxon>
        <taxon>Magnoliopsida</taxon>
        <taxon>Liliopsida</taxon>
        <taxon>Poales</taxon>
        <taxon>Poaceae</taxon>
        <taxon>BOP clade</taxon>
        <taxon>Oryzoideae</taxon>
        <taxon>Oryzeae</taxon>
        <taxon>Oryzinae</taxon>
        <taxon>Oryza</taxon>
    </lineage>
</organism>
<dbReference type="Gene3D" id="2.40.50.90">
    <property type="match status" value="1"/>
</dbReference>
<keyword evidence="4" id="KW-1185">Reference proteome</keyword>
<dbReference type="Proteomes" id="UP000006591">
    <property type="component" value="Chromosome 11"/>
</dbReference>
<evidence type="ECO:0000259" key="2">
    <source>
        <dbReference type="PROSITE" id="PS50830"/>
    </source>
</evidence>
<proteinExistence type="predicted"/>
<feature type="region of interest" description="Disordered" evidence="1">
    <location>
        <begin position="15"/>
        <end position="57"/>
    </location>
</feature>
<dbReference type="GO" id="GO:0005737">
    <property type="term" value="C:cytoplasm"/>
    <property type="evidence" value="ECO:0007669"/>
    <property type="project" value="TreeGrafter"/>
</dbReference>
<dbReference type="Gramene" id="ONIVA11G00260.7">
    <property type="protein sequence ID" value="ONIVA11G00260.7"/>
    <property type="gene ID" value="ONIVA11G00260"/>
</dbReference>
<name>A0A0E0IX31_ORYNI</name>
<evidence type="ECO:0000256" key="1">
    <source>
        <dbReference type="SAM" id="MobiDB-lite"/>
    </source>
</evidence>
<feature type="compositionally biased region" description="Low complexity" evidence="1">
    <location>
        <begin position="27"/>
        <end position="38"/>
    </location>
</feature>
<dbReference type="PANTHER" id="PTHR12302">
    <property type="entry name" value="EBNA2 BINDING PROTEIN P100"/>
    <property type="match status" value="1"/>
</dbReference>
<evidence type="ECO:0000313" key="4">
    <source>
        <dbReference type="Proteomes" id="UP000006591"/>
    </source>
</evidence>
<evidence type="ECO:0000313" key="3">
    <source>
        <dbReference type="EnsemblPlants" id="ONIVA11G00260.7"/>
    </source>
</evidence>
<sequence length="336" mass="37354">MGNILRCFKGDDDGGDHYPYYKPTSRPHYQPPHYHGQPAAPPAPPQQQPLGPHGVTPSTVGVAALAHDLLNFESTSMVPDGLSQHVVSSRKAQVKWYQKLLEAYKNTTPPPKTPADAAQLIARALNMIQRADLEGILEFYNFPIPSLPSASSNYQPSSLPEGVQFVLNTLPVYDKCIGDGDGFTAYVSTTDPRESANVPLEVHELVIARTQARKCRDYQSADALLSSLDEAGYKGIDAPELKMPYGRESRNALVKLIGGKSVKIYVYDLDQFGRYVGDIYCNNLFIQEQMLKNGHAWHFKTYDKRPEFARGILRNHGIGEETNATQDRTPFRCTES</sequence>
<dbReference type="SMART" id="SM00318">
    <property type="entry name" value="SNc"/>
    <property type="match status" value="1"/>
</dbReference>
<dbReference type="AlphaFoldDB" id="A0A0E0IX31"/>
<dbReference type="InterPro" id="IPR035437">
    <property type="entry name" value="SNase_OB-fold_sf"/>
</dbReference>
<dbReference type="Pfam" id="PF00565">
    <property type="entry name" value="SNase"/>
    <property type="match status" value="1"/>
</dbReference>
<dbReference type="InterPro" id="IPR016071">
    <property type="entry name" value="Staphylococal_nuclease_OB-fold"/>
</dbReference>
<dbReference type="PANTHER" id="PTHR12302:SF17">
    <property type="entry name" value="STAPHYLOCOCCAL-LIKE NUCLEASE CAN3-RELATED"/>
    <property type="match status" value="1"/>
</dbReference>
<accession>A0A0E0IX31</accession>
<reference evidence="3" key="2">
    <citation type="submission" date="2018-04" db="EMBL/GenBank/DDBJ databases">
        <title>OnivRS2 (Oryza nivara Reference Sequence Version 2).</title>
        <authorList>
            <person name="Zhang J."/>
            <person name="Kudrna D."/>
            <person name="Lee S."/>
            <person name="Talag J."/>
            <person name="Rajasekar S."/>
            <person name="Welchert J."/>
            <person name="Hsing Y.-I."/>
            <person name="Wing R.A."/>
        </authorList>
    </citation>
    <scope>NUCLEOTIDE SEQUENCE [LARGE SCALE GENOMIC DNA]</scope>
    <source>
        <strain evidence="3">SL10</strain>
    </source>
</reference>
<dbReference type="PROSITE" id="PS50830">
    <property type="entry name" value="TNASE_3"/>
    <property type="match status" value="1"/>
</dbReference>
<dbReference type="SUPFAM" id="SSF50199">
    <property type="entry name" value="Staphylococcal nuclease"/>
    <property type="match status" value="1"/>
</dbReference>